<evidence type="ECO:0000313" key="3">
    <source>
        <dbReference type="Proteomes" id="UP000650081"/>
    </source>
</evidence>
<dbReference type="Gene3D" id="2.60.40.680">
    <property type="match status" value="3"/>
</dbReference>
<name>A0A923PHQ4_9BACT</name>
<dbReference type="Gene3D" id="2.60.40.10">
    <property type="entry name" value="Immunoglobulins"/>
    <property type="match status" value="2"/>
</dbReference>
<dbReference type="InterPro" id="IPR013783">
    <property type="entry name" value="Ig-like_fold"/>
</dbReference>
<dbReference type="RefSeq" id="WP_187465598.1">
    <property type="nucleotide sequence ID" value="NZ_JACSIT010000067.1"/>
</dbReference>
<dbReference type="EMBL" id="JACSIT010000067">
    <property type="protein sequence ID" value="MBC6993494.1"/>
    <property type="molecule type" value="Genomic_DNA"/>
</dbReference>
<sequence length="1967" mass="208229">MRYLFTLLGLVAGLTVFSQEVSTTFILPDVAANNNSEVCLPITVINFSAGIEFGFALRTEKPEDGGALTFTRVQNLNPMIPNFDMGDFDLTTYVNDGLITVRWRNYGANQTCVDAPSTVTLPDNAILFEVCYNVVGAIATNHPVTFFDKPDDDPFDGVDDSVPVIFNKRAQCTQGNDAFPGIDNGSVTIGVSPVVLNVVPQPGLYQPGDTYCVDVVAESGFTALKGFQFGLQFDNTILRSVSATANTMLPQHTNASYNLFGGNSFYGVWSPFGDISATLAPGTTIVTACFEIIGECSDRTDIQVGPSPSNGFRPVEANGTGPGLTSVPVIPGGTRLIVDDCNPAGFDVVVDCPDGPINFNDTDVCVQIKAGTDFMNMRAMDYLISWDPAVLEYTRIQNRNPALFINENSDYDITQTGNGRLGFDWDALTNQQPSLPAGAVVFEICFNAIGFGGTSAISVSDLLNDIRSTTTTFNGVNPTNCAITIERPQGVAIDFPDEIGFSSTQDGCFDLEVSSFSNVNQFTLYISLNGALFDFRSFSAAVPGVTAVELAPGLLQLNYNGPVLNLADGASLGSLCYRADPAADPADCAELGLASFIFSQVFTTESEGNSVPVESLDGEACVLFPNGFGLIVSDAEGFISDEVCVPVSVTRFTDVTSASMNFTFDPAMVTFDRVNFSGPWTGLTAANVNTANAAIGSINITWSTTAPAGLNIANTDTVQVFELCFTTLAEDGCIDIEPEDGADPTTTTASGPGSIVYRAGELCLEDRLVLLNIQAIPASCAGADDGMIIFETAARPNNEDIFIRTDNPVRFGNTGSVGGLLPGTQSYTIYNASGSVSLTGTIEIGVDPANAAVAVAGDDTELSCGQNSSAVINGRNNVGTTFQLFILQPDGNPRSVRTGNVSNDGNVVASVTEPGTYILEVTSMAGCKAQDTVIVNSANQPTAEAGEATLILDCTNEFLTLSGDGSSEGANVGYLWERINGQGDVLAEVGTTRDVNVNMGGRYRLTVTFRDVQCSNTDEVVVRDERVIPNSILPTEAPLNCDDSPLILTIGPAENNVEYAWSRLNEGMVLGTNNTFTPTETGTYVVELRNTLTNCARVDTVVVIPSIGAPGILPLEGLTMNCSPDTLRLSPTYENVSGTTTYLWSTEDGRVVITELDEPSPRVVLPGTYQVVVSNGECRDSLSIVVGDPVTPTVNAGADAEILCQQTFRLEGAGSTTTGSSLSYQWFTAGEAIPMGAAQAVVVDQPGTYVLRVTDDVTGCVGTDTVVLTPPMGFPVYELADTIGGLGCANDMITIGVTVANPADYTYRWADPMGNEISTNRTAQANSPGLYSVTITNPATNCQAIDQVFVDDDANTPPFVTFRQNSIDITCESGPALIDASGSTDGSFFEYVWSSSNGGEEPATQGNDTLIVRSAGTYRLTIRNLATECESFREVVVTDSRDFPNVEAVEGLQLDCDTRETVIGVNILDQPNSYNIQWVGPPAADTLPLNVDRITVTVGGTYTAVVINPISSCVTPITIRVEDLVDSIATLSIMQPDSFDCNNTTITIDATDSELGNTSPDNIQWLSLDGNNITPPTGSLIVSVDGPGDYILAITDGNGCEVRDTVTVAAALGTPFAQAGPPVEVDCGEMPQLDGSMSTPAPGANVTYFWSSADGGSIISGEATARPFVSGPGTYQLVVTNLNNGCADTSSTTVMLNAQIAADLPANFSTCELTFTVDANLPAGTTGVWSSFNDDGASFTAEANQATVTELANGITLVWTLSAPDCPEYSSDTVRITPESAPTANNDVLEVGGTETVGRVNLLTNDQRTGAVTVRLLTEPSFGEILSNLNGDITFEAPQGLSATTMIDYELCSVACPTRCDTATLTIRSSADGANPTVFNAFTPNGDGMNDFFVFDILTLRPDEFPDNEIIIFNRWGDILYEASPYANNWDGRNQNGQDVPEGTYYYILRLNIGEGEIIRGDVTVIR</sequence>
<dbReference type="CDD" id="cd00146">
    <property type="entry name" value="PKD"/>
    <property type="match status" value="1"/>
</dbReference>
<dbReference type="InterPro" id="IPR026341">
    <property type="entry name" value="T9SS_type_B"/>
</dbReference>
<dbReference type="NCBIfam" id="TIGR04131">
    <property type="entry name" value="Bac_Flav_CTERM"/>
    <property type="match status" value="1"/>
</dbReference>
<proteinExistence type="predicted"/>
<keyword evidence="1" id="KW-0732">Signal</keyword>
<dbReference type="Pfam" id="PF13585">
    <property type="entry name" value="CHU_C"/>
    <property type="match status" value="1"/>
</dbReference>
<reference evidence="2" key="1">
    <citation type="submission" date="2020-08" db="EMBL/GenBank/DDBJ databases">
        <title>Lewinella bacteria from marine environments.</title>
        <authorList>
            <person name="Zhong Y."/>
        </authorList>
    </citation>
    <scope>NUCLEOTIDE SEQUENCE</scope>
    <source>
        <strain evidence="2">KCTC 42187</strain>
    </source>
</reference>
<feature type="chain" id="PRO_5036827881" evidence="1">
    <location>
        <begin position="19"/>
        <end position="1967"/>
    </location>
</feature>
<dbReference type="Proteomes" id="UP000650081">
    <property type="component" value="Unassembled WGS sequence"/>
</dbReference>
<evidence type="ECO:0000313" key="2">
    <source>
        <dbReference type="EMBL" id="MBC6993494.1"/>
    </source>
</evidence>
<protein>
    <submittedName>
        <fullName evidence="2">Gliding motility-associated C-terminal domain-containing protein</fullName>
    </submittedName>
</protein>
<comment type="caution">
    <text evidence="2">The sequence shown here is derived from an EMBL/GenBank/DDBJ whole genome shotgun (WGS) entry which is preliminary data.</text>
</comment>
<gene>
    <name evidence="2" type="ORF">H9S92_04940</name>
</gene>
<dbReference type="SUPFAM" id="SSF49384">
    <property type="entry name" value="Carbohydrate-binding domain"/>
    <property type="match status" value="2"/>
</dbReference>
<evidence type="ECO:0000256" key="1">
    <source>
        <dbReference type="SAM" id="SignalP"/>
    </source>
</evidence>
<dbReference type="GO" id="GO:0030246">
    <property type="term" value="F:carbohydrate binding"/>
    <property type="evidence" value="ECO:0007669"/>
    <property type="project" value="InterPro"/>
</dbReference>
<organism evidence="2 3">
    <name type="scientific">Neolewinella lacunae</name>
    <dbReference type="NCBI Taxonomy" id="1517758"/>
    <lineage>
        <taxon>Bacteria</taxon>
        <taxon>Pseudomonadati</taxon>
        <taxon>Bacteroidota</taxon>
        <taxon>Saprospiria</taxon>
        <taxon>Saprospirales</taxon>
        <taxon>Lewinellaceae</taxon>
        <taxon>Neolewinella</taxon>
    </lineage>
</organism>
<keyword evidence="3" id="KW-1185">Reference proteome</keyword>
<dbReference type="InterPro" id="IPR008965">
    <property type="entry name" value="CBM2/CBM3_carb-bd_dom_sf"/>
</dbReference>
<accession>A0A923PHQ4</accession>
<feature type="signal peptide" evidence="1">
    <location>
        <begin position="1"/>
        <end position="18"/>
    </location>
</feature>